<keyword evidence="1" id="KW-0472">Membrane</keyword>
<organism evidence="3 4">
    <name type="scientific">Nocardioides agariphilus</name>
    <dbReference type="NCBI Taxonomy" id="433664"/>
    <lineage>
        <taxon>Bacteria</taxon>
        <taxon>Bacillati</taxon>
        <taxon>Actinomycetota</taxon>
        <taxon>Actinomycetes</taxon>
        <taxon>Propionibacteriales</taxon>
        <taxon>Nocardioidaceae</taxon>
        <taxon>Nocardioides</taxon>
    </lineage>
</organism>
<gene>
    <name evidence="3" type="ORF">ISU10_17605</name>
</gene>
<evidence type="ECO:0000256" key="2">
    <source>
        <dbReference type="SAM" id="SignalP"/>
    </source>
</evidence>
<keyword evidence="1" id="KW-0812">Transmembrane</keyword>
<evidence type="ECO:0000313" key="3">
    <source>
        <dbReference type="EMBL" id="MBF4769586.1"/>
    </source>
</evidence>
<feature type="chain" id="PRO_5038734418" evidence="2">
    <location>
        <begin position="24"/>
        <end position="160"/>
    </location>
</feature>
<keyword evidence="1" id="KW-1133">Transmembrane helix</keyword>
<keyword evidence="4" id="KW-1185">Reference proteome</keyword>
<dbReference type="RefSeq" id="WP_194697735.1">
    <property type="nucleotide sequence ID" value="NZ_JADKPO010000028.1"/>
</dbReference>
<accession>A0A930YID2</accession>
<evidence type="ECO:0000256" key="1">
    <source>
        <dbReference type="SAM" id="Phobius"/>
    </source>
</evidence>
<keyword evidence="2" id="KW-0732">Signal</keyword>
<feature type="transmembrane region" description="Helical" evidence="1">
    <location>
        <begin position="106"/>
        <end position="126"/>
    </location>
</feature>
<proteinExistence type="predicted"/>
<name>A0A930YID2_9ACTN</name>
<comment type="caution">
    <text evidence="3">The sequence shown here is derived from an EMBL/GenBank/DDBJ whole genome shotgun (WGS) entry which is preliminary data.</text>
</comment>
<evidence type="ECO:0000313" key="4">
    <source>
        <dbReference type="Proteomes" id="UP000660668"/>
    </source>
</evidence>
<sequence length="160" mass="17243">MRYKTAALFAAILGVLGSTTATASAVEPSDPVSRLVEHDTWRPVQVLDAAFDGDTLLARRARAFMCDFYTHVCVKFTKRETRAVAALAGPGLIGVVSWASHMCSKLPSGVGIVGCTALVSVYAYLLDRSFTSAAARGRCVELHFPYLFSGGAFWWKTEGC</sequence>
<protein>
    <submittedName>
        <fullName evidence="3">Uncharacterized protein</fullName>
    </submittedName>
</protein>
<dbReference type="EMBL" id="JADKPO010000028">
    <property type="protein sequence ID" value="MBF4769586.1"/>
    <property type="molecule type" value="Genomic_DNA"/>
</dbReference>
<dbReference type="Proteomes" id="UP000660668">
    <property type="component" value="Unassembled WGS sequence"/>
</dbReference>
<reference evidence="3" key="1">
    <citation type="submission" date="2020-11" db="EMBL/GenBank/DDBJ databases">
        <title>Nocardioides cynanchi sp. nov., isolated from soil of rhizosphere of Cynanchum wilfordii.</title>
        <authorList>
            <person name="Lee J.-S."/>
            <person name="Suh M.K."/>
            <person name="Kim J.-S."/>
        </authorList>
    </citation>
    <scope>NUCLEOTIDE SEQUENCE</scope>
    <source>
        <strain evidence="3">KCTC 19276</strain>
    </source>
</reference>
<feature type="signal peptide" evidence="2">
    <location>
        <begin position="1"/>
        <end position="23"/>
    </location>
</feature>
<dbReference type="AlphaFoldDB" id="A0A930YID2"/>